<dbReference type="PANTHER" id="PTHR24286:SF24">
    <property type="entry name" value="LANOSTEROL 14-ALPHA DEMETHYLASE"/>
    <property type="match status" value="1"/>
</dbReference>
<comment type="cofactor">
    <cofactor evidence="1">
        <name>heme</name>
        <dbReference type="ChEBI" id="CHEBI:30413"/>
    </cofactor>
</comment>
<dbReference type="Gene3D" id="1.10.630.10">
    <property type="entry name" value="Cytochrome P450"/>
    <property type="match status" value="1"/>
</dbReference>
<evidence type="ECO:0000256" key="1">
    <source>
        <dbReference type="ARBA" id="ARBA00001971"/>
    </source>
</evidence>
<dbReference type="RefSeq" id="WP_043871223.1">
    <property type="nucleotide sequence ID" value="NZ_CP004393.1"/>
</dbReference>
<keyword evidence="9" id="KW-1185">Reference proteome</keyword>
<evidence type="ECO:0000313" key="9">
    <source>
        <dbReference type="Proteomes" id="UP000031521"/>
    </source>
</evidence>
<evidence type="ECO:0000256" key="4">
    <source>
        <dbReference type="ARBA" id="ARBA00022723"/>
    </source>
</evidence>
<dbReference type="AlphaFoldDB" id="A0A0B5E196"/>
<reference evidence="8 9" key="1">
    <citation type="journal article" date="2014" name="Int. J. Syst. Evol. Microbiol.">
        <title>Celeribacter indicus sp. nov., a polycyclic aromatic hydrocarbon-degrading bacterium from deep-sea sediment and reclassification of Huaishuia halophila as Celeribacter halophilus comb. nov.</title>
        <authorList>
            <person name="Lai Q."/>
            <person name="Cao J."/>
            <person name="Yuan J."/>
            <person name="Li F."/>
            <person name="Shao Z."/>
        </authorList>
    </citation>
    <scope>NUCLEOTIDE SEQUENCE [LARGE SCALE GENOMIC DNA]</scope>
    <source>
        <strain evidence="8">P73</strain>
    </source>
</reference>
<dbReference type="PANTHER" id="PTHR24286">
    <property type="entry name" value="CYTOCHROME P450 26"/>
    <property type="match status" value="1"/>
</dbReference>
<dbReference type="KEGG" id="cid:P73_4344"/>
<organism evidence="8 9">
    <name type="scientific">Celeribacter indicus</name>
    <dbReference type="NCBI Taxonomy" id="1208324"/>
    <lineage>
        <taxon>Bacteria</taxon>
        <taxon>Pseudomonadati</taxon>
        <taxon>Pseudomonadota</taxon>
        <taxon>Alphaproteobacteria</taxon>
        <taxon>Rhodobacterales</taxon>
        <taxon>Roseobacteraceae</taxon>
        <taxon>Celeribacter</taxon>
    </lineage>
</organism>
<dbReference type="SUPFAM" id="SSF48264">
    <property type="entry name" value="Cytochrome P450"/>
    <property type="match status" value="1"/>
</dbReference>
<evidence type="ECO:0000256" key="2">
    <source>
        <dbReference type="ARBA" id="ARBA00010617"/>
    </source>
</evidence>
<protein>
    <submittedName>
        <fullName evidence="8">Fatty acid alpha hydroxylase</fullName>
    </submittedName>
</protein>
<evidence type="ECO:0000256" key="5">
    <source>
        <dbReference type="ARBA" id="ARBA00023002"/>
    </source>
</evidence>
<comment type="similarity">
    <text evidence="2">Belongs to the cytochrome P450 family.</text>
</comment>
<dbReference type="EMBL" id="CP004393">
    <property type="protein sequence ID" value="AJE49059.1"/>
    <property type="molecule type" value="Genomic_DNA"/>
</dbReference>
<keyword evidence="5" id="KW-0560">Oxidoreductase</keyword>
<dbReference type="GO" id="GO:0016705">
    <property type="term" value="F:oxidoreductase activity, acting on paired donors, with incorporation or reduction of molecular oxygen"/>
    <property type="evidence" value="ECO:0007669"/>
    <property type="project" value="InterPro"/>
</dbReference>
<dbReference type="Proteomes" id="UP000031521">
    <property type="component" value="Chromosome"/>
</dbReference>
<evidence type="ECO:0000313" key="8">
    <source>
        <dbReference type="EMBL" id="AJE49059.1"/>
    </source>
</evidence>
<dbReference type="InterPro" id="IPR036396">
    <property type="entry name" value="Cyt_P450_sf"/>
</dbReference>
<dbReference type="GO" id="GO:0020037">
    <property type="term" value="F:heme binding"/>
    <property type="evidence" value="ECO:0007669"/>
    <property type="project" value="InterPro"/>
</dbReference>
<dbReference type="CDD" id="cd11067">
    <property type="entry name" value="CYP152"/>
    <property type="match status" value="1"/>
</dbReference>
<proteinExistence type="inferred from homology"/>
<gene>
    <name evidence="8" type="ORF">P73_4344</name>
</gene>
<keyword evidence="6" id="KW-0408">Iron</keyword>
<dbReference type="GO" id="GO:0004497">
    <property type="term" value="F:monooxygenase activity"/>
    <property type="evidence" value="ECO:0007669"/>
    <property type="project" value="UniProtKB-KW"/>
</dbReference>
<evidence type="ECO:0000256" key="6">
    <source>
        <dbReference type="ARBA" id="ARBA00023004"/>
    </source>
</evidence>
<evidence type="ECO:0000256" key="7">
    <source>
        <dbReference type="ARBA" id="ARBA00023033"/>
    </source>
</evidence>
<dbReference type="HOGENOM" id="CLU_037319_0_0_5"/>
<sequence length="417" mass="45956">MPSPDGPTRIPAISAPDSTLAFLRDGYDFIATRCDALGTDAFRTRILLRKVTCVRGPEAVAAFYAPGRMSRRGAMPVSVMTLLQDRGSVQTLDGEAHRRRKALFLDLMTPERLEAARAILAEELARAAAEEWRGRKEVVLSDAIGGIMCRTALRWCDLPLEGEDIAALARELSAMIAGAGRIGPDRLRAGLLRARSERRMRDRIAAARQGHGGQGWVIDRLIAHRDADGSALDDAVAAVELLNILRPVVAIGRFIVFAVHARACHTGAAHWLEARGDEAACRAFGEEVRRVYPFFPVIGGRVREAFDWRGERFGEGDWILLDLYGTCRDGSVWPAPAQFDPERHMRPPPPGAMVPQGGGDMEEGHRCPGEDLTRALLTEAIGFFLGLDYEVPAQDLQIPHDRFPPWPRDGMRLGFSR</sequence>
<dbReference type="OrthoDB" id="9764248at2"/>
<dbReference type="GO" id="GO:0016125">
    <property type="term" value="P:sterol metabolic process"/>
    <property type="evidence" value="ECO:0007669"/>
    <property type="project" value="TreeGrafter"/>
</dbReference>
<name>A0A0B5E196_9RHOB</name>
<keyword evidence="4" id="KW-0479">Metal-binding</keyword>
<evidence type="ECO:0000256" key="3">
    <source>
        <dbReference type="ARBA" id="ARBA00022617"/>
    </source>
</evidence>
<dbReference type="STRING" id="1208324.P73_4344"/>
<accession>A0A0B5E196</accession>
<keyword evidence="7" id="KW-0503">Monooxygenase</keyword>
<keyword evidence="3" id="KW-0349">Heme</keyword>
<dbReference type="GO" id="GO:0005506">
    <property type="term" value="F:iron ion binding"/>
    <property type="evidence" value="ECO:0007669"/>
    <property type="project" value="InterPro"/>
</dbReference>